<protein>
    <recommendedName>
        <fullName evidence="4">Integral membrane protein</fullName>
    </recommendedName>
</protein>
<dbReference type="OrthoDB" id="4991515at2"/>
<reference evidence="2 3" key="1">
    <citation type="journal article" date="2015" name="Stand. Genomic Sci.">
        <title>Genomic Encyclopedia of Bacterial and Archaeal Type Strains, Phase III: the genomes of soil and plant-associated and newly described type strains.</title>
        <authorList>
            <person name="Whitman W.B."/>
            <person name="Woyke T."/>
            <person name="Klenk H.P."/>
            <person name="Zhou Y."/>
            <person name="Lilburn T.G."/>
            <person name="Beck B.J."/>
            <person name="De Vos P."/>
            <person name="Vandamme P."/>
            <person name="Eisen J.A."/>
            <person name="Garrity G."/>
            <person name="Hugenholtz P."/>
            <person name="Kyrpides N.C."/>
        </authorList>
    </citation>
    <scope>NUCLEOTIDE SEQUENCE [LARGE SCALE GENOMIC DNA]</scope>
    <source>
        <strain evidence="2 3">RF6</strain>
    </source>
</reference>
<keyword evidence="1" id="KW-0812">Transmembrane</keyword>
<dbReference type="RefSeq" id="WP_130454867.1">
    <property type="nucleotide sequence ID" value="NZ_QYAG01000003.1"/>
</dbReference>
<feature type="transmembrane region" description="Helical" evidence="1">
    <location>
        <begin position="39"/>
        <end position="64"/>
    </location>
</feature>
<evidence type="ECO:0000256" key="1">
    <source>
        <dbReference type="SAM" id="Phobius"/>
    </source>
</evidence>
<name>A0A4Q7TKI9_9MICO</name>
<evidence type="ECO:0000313" key="3">
    <source>
        <dbReference type="Proteomes" id="UP000291832"/>
    </source>
</evidence>
<accession>A0A4Q7TKI9</accession>
<feature type="transmembrane region" description="Helical" evidence="1">
    <location>
        <begin position="97"/>
        <end position="121"/>
    </location>
</feature>
<sequence>MKRIDGRTLGRWSLRLDAIYCALLGAAVAVGAAPLSTVIALPHAVITSAGIVVVIWSGLVLWMLMKLRIRAALLTVLGVNILATALVAVSATAAGTFLAAIAVLAIAVDIAIFAASQVLALRALAPRPAA</sequence>
<keyword evidence="3" id="KW-1185">Reference proteome</keyword>
<feature type="transmembrane region" description="Helical" evidence="1">
    <location>
        <begin position="12"/>
        <end position="33"/>
    </location>
</feature>
<evidence type="ECO:0008006" key="4">
    <source>
        <dbReference type="Google" id="ProtNLM"/>
    </source>
</evidence>
<dbReference type="Proteomes" id="UP000291832">
    <property type="component" value="Unassembled WGS sequence"/>
</dbReference>
<dbReference type="AlphaFoldDB" id="A0A4Q7TKI9"/>
<dbReference type="EMBL" id="SHKI01000007">
    <property type="protein sequence ID" value="RZT60933.1"/>
    <property type="molecule type" value="Genomic_DNA"/>
</dbReference>
<proteinExistence type="predicted"/>
<keyword evidence="1" id="KW-0472">Membrane</keyword>
<organism evidence="2 3">
    <name type="scientific">Leucobacter luti</name>
    <dbReference type="NCBI Taxonomy" id="340320"/>
    <lineage>
        <taxon>Bacteria</taxon>
        <taxon>Bacillati</taxon>
        <taxon>Actinomycetota</taxon>
        <taxon>Actinomycetes</taxon>
        <taxon>Micrococcales</taxon>
        <taxon>Microbacteriaceae</taxon>
        <taxon>Leucobacter</taxon>
    </lineage>
</organism>
<feature type="transmembrane region" description="Helical" evidence="1">
    <location>
        <begin position="71"/>
        <end position="91"/>
    </location>
</feature>
<gene>
    <name evidence="2" type="ORF">EV139_2676</name>
</gene>
<evidence type="ECO:0000313" key="2">
    <source>
        <dbReference type="EMBL" id="RZT60933.1"/>
    </source>
</evidence>
<keyword evidence="1" id="KW-1133">Transmembrane helix</keyword>
<comment type="caution">
    <text evidence="2">The sequence shown here is derived from an EMBL/GenBank/DDBJ whole genome shotgun (WGS) entry which is preliminary data.</text>
</comment>